<evidence type="ECO:0000313" key="1">
    <source>
        <dbReference type="EMBL" id="PWN54019.1"/>
    </source>
</evidence>
<reference evidence="1 2" key="1">
    <citation type="journal article" date="2018" name="Mol. Biol. Evol.">
        <title>Broad Genomic Sampling Reveals a Smut Pathogenic Ancestry of the Fungal Clade Ustilaginomycotina.</title>
        <authorList>
            <person name="Kijpornyongpan T."/>
            <person name="Mondo S.J."/>
            <person name="Barry K."/>
            <person name="Sandor L."/>
            <person name="Lee J."/>
            <person name="Lipzen A."/>
            <person name="Pangilinan J."/>
            <person name="LaButti K."/>
            <person name="Hainaut M."/>
            <person name="Henrissat B."/>
            <person name="Grigoriev I.V."/>
            <person name="Spatafora J.W."/>
            <person name="Aime M.C."/>
        </authorList>
    </citation>
    <scope>NUCLEOTIDE SEQUENCE [LARGE SCALE GENOMIC DNA]</scope>
    <source>
        <strain evidence="1 2">SA 807</strain>
    </source>
</reference>
<protein>
    <submittedName>
        <fullName evidence="1">Cytochrome P450</fullName>
    </submittedName>
</protein>
<evidence type="ECO:0000313" key="2">
    <source>
        <dbReference type="Proteomes" id="UP000245626"/>
    </source>
</evidence>
<dbReference type="Proteomes" id="UP000245626">
    <property type="component" value="Unassembled WGS sequence"/>
</dbReference>
<proteinExistence type="predicted"/>
<accession>A0ACD0P7K0</accession>
<name>A0ACD0P7K0_9BASI</name>
<organism evidence="1 2">
    <name type="scientific">Violaceomyces palustris</name>
    <dbReference type="NCBI Taxonomy" id="1673888"/>
    <lineage>
        <taxon>Eukaryota</taxon>
        <taxon>Fungi</taxon>
        <taxon>Dikarya</taxon>
        <taxon>Basidiomycota</taxon>
        <taxon>Ustilaginomycotina</taxon>
        <taxon>Ustilaginomycetes</taxon>
        <taxon>Violaceomycetales</taxon>
        <taxon>Violaceomycetaceae</taxon>
        <taxon>Violaceomyces</taxon>
    </lineage>
</organism>
<sequence>MTLSRFLQIYLSSLPYLGWIRSIPTERQKIITQAYKKLEMVSLNLINRKKAEIQKEMQGLSKADFDEKEGHYDATGVARGKDLLHLMMRANMAEDVSEKEKLSDNELLGQITTLLLAGHETTSTQTTWTLHLLAEHPEIQRKLREEIHEHFGKGMERQIGYDEISSMKYLDCVVKEAMRFSSPVPTTIRVSSEDDVIPLSRSYHCHNDPSKTFDRIPISKGQEILIPIQAFNLSTDIWGPTAQQFDPTRWFEESLPSNARNSGLPLHLLTFIAGPRGCIGNRFAIAEFKALLVGLVGRFNFESVQGWEVEPKQTIVVRPRIVGQEHVGPQMPLRISRI</sequence>
<keyword evidence="2" id="KW-1185">Reference proteome</keyword>
<gene>
    <name evidence="1" type="ORF">IE53DRAFT_383455</name>
</gene>
<dbReference type="EMBL" id="KZ819700">
    <property type="protein sequence ID" value="PWN54019.1"/>
    <property type="molecule type" value="Genomic_DNA"/>
</dbReference>